<evidence type="ECO:0000313" key="4">
    <source>
        <dbReference type="EMBL" id="CEG21068.1"/>
    </source>
</evidence>
<dbReference type="PANTHER" id="PTHR43639">
    <property type="entry name" value="OXIDOREDUCTASE, SHORT-CHAIN DEHYDROGENASE/REDUCTASE FAMILY (AFU_ORTHOLOGUE AFUA_5G02870)"/>
    <property type="match status" value="1"/>
</dbReference>
<dbReference type="AlphaFoldDB" id="A0A098EFM5"/>
<evidence type="ECO:0000256" key="2">
    <source>
        <dbReference type="ARBA" id="ARBA00023002"/>
    </source>
</evidence>
<dbReference type="RefSeq" id="WP_060758011.1">
    <property type="nucleotide sequence ID" value="NZ_CCXQ01000157.1"/>
</dbReference>
<reference evidence="4 5" key="1">
    <citation type="submission" date="2014-09" db="EMBL/GenBank/DDBJ databases">
        <authorList>
            <person name="Loux Valentin"/>
            <person name="Dugat Thibaut"/>
        </authorList>
    </citation>
    <scope>NUCLEOTIDE SEQUENCE [LARGE SCALE GENOMIC DNA]</scope>
    <source>
        <strain evidence="4 5">BOV-10_179</strain>
    </source>
</reference>
<dbReference type="PRINTS" id="PR00081">
    <property type="entry name" value="GDHRDH"/>
</dbReference>
<dbReference type="PRINTS" id="PR00080">
    <property type="entry name" value="SDRFAMILY"/>
</dbReference>
<evidence type="ECO:0000313" key="5">
    <source>
        <dbReference type="Proteomes" id="UP000055047"/>
    </source>
</evidence>
<dbReference type="InterPro" id="IPR002347">
    <property type="entry name" value="SDR_fam"/>
</dbReference>
<organism evidence="4 5">
    <name type="scientific">Anaplasma phagocytophilum</name>
    <name type="common">Ehrlichia phagocytophila</name>
    <dbReference type="NCBI Taxonomy" id="948"/>
    <lineage>
        <taxon>Bacteria</taxon>
        <taxon>Pseudomonadati</taxon>
        <taxon>Pseudomonadota</taxon>
        <taxon>Alphaproteobacteria</taxon>
        <taxon>Rickettsiales</taxon>
        <taxon>Anaplasmataceae</taxon>
        <taxon>Anaplasma</taxon>
        <taxon>phagocytophilum group</taxon>
    </lineage>
</organism>
<dbReference type="InterPro" id="IPR036291">
    <property type="entry name" value="NAD(P)-bd_dom_sf"/>
</dbReference>
<accession>A0A098EFM5</accession>
<comment type="similarity">
    <text evidence="1 3">Belongs to the short-chain dehydrogenases/reductases (SDR) family.</text>
</comment>
<evidence type="ECO:0000256" key="3">
    <source>
        <dbReference type="RuleBase" id="RU000363"/>
    </source>
</evidence>
<dbReference type="EMBL" id="CCXQ01000157">
    <property type="protein sequence ID" value="CEG21068.1"/>
    <property type="molecule type" value="Genomic_DNA"/>
</dbReference>
<gene>
    <name evidence="4" type="primary">ptr1</name>
    <name evidence="4" type="ORF">ANAPHAGO_00614</name>
</gene>
<proteinExistence type="inferred from homology"/>
<sequence length="236" mass="26470">MSRGHERKKAVLITGAANRIGRAIAVFLAARHGYDIAVHYNTSYEKALELQAAIREVYGKKCELFQADLRNFSALENLMKDVFAVLPHCNVLINNASVFYTDCLKECNIRDFEENFDIHVKSPVFLTQYFSKGCVHGGKVINIADARVTRTSTKYFSYLLSKKSLIDFTKLAATELAPNICVNAICPTKVPDNAIDNIEALNNIEAHPQLLELLKLVELLVDFDGNRTGEIHFMNS</sequence>
<dbReference type="PANTHER" id="PTHR43639:SF1">
    <property type="entry name" value="SHORT-CHAIN DEHYDROGENASE_REDUCTASE FAMILY PROTEIN"/>
    <property type="match status" value="1"/>
</dbReference>
<protein>
    <submittedName>
        <fullName evidence="4">Putative pteridine reductase 1</fullName>
        <ecNumber evidence="4">1.1.1.-</ecNumber>
    </submittedName>
</protein>
<name>A0A098EFM5_ANAPH</name>
<dbReference type="EC" id="1.1.1.-" evidence="4"/>
<dbReference type="Gene3D" id="3.40.50.720">
    <property type="entry name" value="NAD(P)-binding Rossmann-like Domain"/>
    <property type="match status" value="1"/>
</dbReference>
<evidence type="ECO:0000256" key="1">
    <source>
        <dbReference type="ARBA" id="ARBA00006484"/>
    </source>
</evidence>
<dbReference type="Proteomes" id="UP000055047">
    <property type="component" value="Unassembled WGS sequence"/>
</dbReference>
<keyword evidence="2 4" id="KW-0560">Oxidoreductase</keyword>
<dbReference type="SUPFAM" id="SSF51735">
    <property type="entry name" value="NAD(P)-binding Rossmann-fold domains"/>
    <property type="match status" value="1"/>
</dbReference>
<dbReference type="Pfam" id="PF00106">
    <property type="entry name" value="adh_short"/>
    <property type="match status" value="1"/>
</dbReference>
<dbReference type="GO" id="GO:0016491">
    <property type="term" value="F:oxidoreductase activity"/>
    <property type="evidence" value="ECO:0007669"/>
    <property type="project" value="UniProtKB-KW"/>
</dbReference>